<evidence type="ECO:0000259" key="17">
    <source>
        <dbReference type="Pfam" id="PF14413"/>
    </source>
</evidence>
<evidence type="ECO:0000256" key="9">
    <source>
        <dbReference type="ARBA" id="ARBA00022842"/>
    </source>
</evidence>
<dbReference type="InterPro" id="IPR025845">
    <property type="entry name" value="Thg1_C_dom"/>
</dbReference>
<keyword evidence="5 12" id="KW-0819">tRNA processing</keyword>
<dbReference type="Gene3D" id="3.30.70.3000">
    <property type="match status" value="1"/>
</dbReference>
<dbReference type="GO" id="GO:0000287">
    <property type="term" value="F:magnesium ion binding"/>
    <property type="evidence" value="ECO:0007669"/>
    <property type="project" value="UniProtKB-UniRule"/>
</dbReference>
<proteinExistence type="inferred from homology"/>
<dbReference type="GO" id="GO:0005525">
    <property type="term" value="F:GTP binding"/>
    <property type="evidence" value="ECO:0007669"/>
    <property type="project" value="UniProtKB-UniRule"/>
</dbReference>
<evidence type="ECO:0000313" key="18">
    <source>
        <dbReference type="EMBL" id="KAK8850597.1"/>
    </source>
</evidence>
<feature type="binding site" evidence="13">
    <location>
        <begin position="29"/>
        <end position="34"/>
    </location>
    <ligand>
        <name>GTP</name>
        <dbReference type="ChEBI" id="CHEBI:37565"/>
    </ligand>
</feature>
<organism evidence="18 19">
    <name type="scientific">Kwoniella newhampshirensis</name>
    <dbReference type="NCBI Taxonomy" id="1651941"/>
    <lineage>
        <taxon>Eukaryota</taxon>
        <taxon>Fungi</taxon>
        <taxon>Dikarya</taxon>
        <taxon>Basidiomycota</taxon>
        <taxon>Agaricomycotina</taxon>
        <taxon>Tremellomycetes</taxon>
        <taxon>Tremellales</taxon>
        <taxon>Cryptococcaceae</taxon>
        <taxon>Kwoniella</taxon>
    </lineage>
</organism>
<feature type="binding site" evidence="14">
    <location>
        <position position="29"/>
    </location>
    <ligand>
        <name>Mg(2+)</name>
        <dbReference type="ChEBI" id="CHEBI:18420"/>
        <label>1</label>
        <note>catalytic</note>
    </ligand>
</feature>
<evidence type="ECO:0000256" key="5">
    <source>
        <dbReference type="ARBA" id="ARBA00022694"/>
    </source>
</evidence>
<comment type="function">
    <text evidence="12">Adds a GMP to the 5'-end of tRNA(His) after transcription and RNase P cleavage.</text>
</comment>
<feature type="domain" description="tRNAHis guanylyltransferase catalytic" evidence="16">
    <location>
        <begin position="6"/>
        <end position="135"/>
    </location>
</feature>
<dbReference type="PANTHER" id="PTHR12729">
    <property type="entry name" value="TRNA(HIS) GUANYLYLTRANSFERASE-RELATED"/>
    <property type="match status" value="1"/>
</dbReference>
<comment type="caution">
    <text evidence="18">The sequence shown here is derived from an EMBL/GenBank/DDBJ whole genome shotgun (WGS) entry which is preliminary data.</text>
</comment>
<dbReference type="RefSeq" id="XP_066802028.1">
    <property type="nucleotide sequence ID" value="XM_066947614.1"/>
</dbReference>
<dbReference type="GeneID" id="92181774"/>
<keyword evidence="9 12" id="KW-0460">Magnesium</keyword>
<dbReference type="Pfam" id="PF14413">
    <property type="entry name" value="Thg1C"/>
    <property type="match status" value="1"/>
</dbReference>
<evidence type="ECO:0000256" key="6">
    <source>
        <dbReference type="ARBA" id="ARBA00022695"/>
    </source>
</evidence>
<keyword evidence="19" id="KW-1185">Reference proteome</keyword>
<keyword evidence="7 12" id="KW-0479">Metal-binding</keyword>
<comment type="cofactor">
    <cofactor evidence="14">
        <name>Mg(2+)</name>
        <dbReference type="ChEBI" id="CHEBI:18420"/>
    </cofactor>
    <text evidence="14">Binds 2 magnesium ions per subunit.</text>
</comment>
<feature type="binding site" evidence="14">
    <location>
        <position position="29"/>
    </location>
    <ligand>
        <name>Mg(2+)</name>
        <dbReference type="ChEBI" id="CHEBI:18420"/>
        <label>2</label>
        <note>catalytic</note>
    </ligand>
</feature>
<evidence type="ECO:0000313" key="19">
    <source>
        <dbReference type="Proteomes" id="UP001388673"/>
    </source>
</evidence>
<gene>
    <name evidence="18" type="ORF">IAR55_004516</name>
</gene>
<evidence type="ECO:0000256" key="11">
    <source>
        <dbReference type="ARBA" id="ARBA00032480"/>
    </source>
</evidence>
<evidence type="ECO:0000256" key="2">
    <source>
        <dbReference type="ARBA" id="ARBA00012511"/>
    </source>
</evidence>
<protein>
    <recommendedName>
        <fullName evidence="3 12">tRNA(His) guanylyltransferase</fullName>
        <ecNumber evidence="2 12">2.7.7.79</ecNumber>
    </recommendedName>
    <alternativeName>
        <fullName evidence="11 12">tRNA-histidine guanylyltransferase</fullName>
    </alternativeName>
</protein>
<dbReference type="PANTHER" id="PTHR12729:SF6">
    <property type="entry name" value="TRNA(HIS) GUANYLYLTRANSFERASE-RELATED"/>
    <property type="match status" value="1"/>
</dbReference>
<dbReference type="KEGG" id="kne:92181774"/>
<feature type="binding site" evidence="14">
    <location>
        <position position="76"/>
    </location>
    <ligand>
        <name>Mg(2+)</name>
        <dbReference type="ChEBI" id="CHEBI:18420"/>
        <label>2</label>
        <note>catalytic</note>
    </ligand>
</feature>
<keyword evidence="4 12" id="KW-0808">Transferase</keyword>
<name>A0AAW0YXT5_9TREE</name>
<keyword evidence="6 12" id="KW-0548">Nucleotidyltransferase</keyword>
<comment type="similarity">
    <text evidence="1 12">Belongs to the tRNA(His) guanylyltransferase family.</text>
</comment>
<feature type="binding site" evidence="14">
    <location>
        <position position="76"/>
    </location>
    <ligand>
        <name>Mg(2+)</name>
        <dbReference type="ChEBI" id="CHEBI:18420"/>
        <label>1</label>
        <note>catalytic</note>
    </ligand>
</feature>
<keyword evidence="8 12" id="KW-0547">Nucleotide-binding</keyword>
<feature type="domain" description="Thg1 C-terminal" evidence="17">
    <location>
        <begin position="138"/>
        <end position="248"/>
    </location>
</feature>
<dbReference type="GO" id="GO:0008193">
    <property type="term" value="F:tRNA guanylyltransferase activity"/>
    <property type="evidence" value="ECO:0007669"/>
    <property type="project" value="UniProtKB-UniRule"/>
</dbReference>
<feature type="region of interest" description="Disordered" evidence="15">
    <location>
        <begin position="217"/>
        <end position="302"/>
    </location>
</feature>
<evidence type="ECO:0000256" key="7">
    <source>
        <dbReference type="ARBA" id="ARBA00022723"/>
    </source>
</evidence>
<accession>A0AAW0YXT5</accession>
<feature type="binding site" evidence="14">
    <location>
        <position position="30"/>
    </location>
    <ligand>
        <name>Mg(2+)</name>
        <dbReference type="ChEBI" id="CHEBI:18420"/>
        <label>1</label>
        <note>catalytic</note>
    </ligand>
</feature>
<dbReference type="InterPro" id="IPR024956">
    <property type="entry name" value="tRNAHis_GuaTrfase_cat"/>
</dbReference>
<evidence type="ECO:0000256" key="4">
    <source>
        <dbReference type="ARBA" id="ARBA00022679"/>
    </source>
</evidence>
<feature type="compositionally biased region" description="Polar residues" evidence="15">
    <location>
        <begin position="218"/>
        <end position="242"/>
    </location>
</feature>
<dbReference type="Pfam" id="PF04446">
    <property type="entry name" value="Thg1"/>
    <property type="match status" value="1"/>
</dbReference>
<comment type="catalytic activity">
    <reaction evidence="12">
        <text>a 5'-end ribonucleotide-tRNA(His) + GTP + ATP + H2O = a 5'-end phospho-guanosine-ribonucleotide-tRNA(His) + AMP + 2 diphosphate + H(+)</text>
        <dbReference type="Rhea" id="RHEA:54564"/>
        <dbReference type="Rhea" id="RHEA-COMP:14193"/>
        <dbReference type="Rhea" id="RHEA-COMP:14917"/>
        <dbReference type="ChEBI" id="CHEBI:15377"/>
        <dbReference type="ChEBI" id="CHEBI:15378"/>
        <dbReference type="ChEBI" id="CHEBI:30616"/>
        <dbReference type="ChEBI" id="CHEBI:33019"/>
        <dbReference type="ChEBI" id="CHEBI:37565"/>
        <dbReference type="ChEBI" id="CHEBI:138282"/>
        <dbReference type="ChEBI" id="CHEBI:141847"/>
        <dbReference type="ChEBI" id="CHEBI:456215"/>
        <dbReference type="EC" id="2.7.7.79"/>
    </reaction>
</comment>
<dbReference type="PIRSF" id="PIRSF028980">
    <property type="entry name" value="tRNAHis_guanylyltransferase"/>
    <property type="match status" value="1"/>
</dbReference>
<dbReference type="EC" id="2.7.7.79" evidence="2 12"/>
<dbReference type="GO" id="GO:0006400">
    <property type="term" value="P:tRNA modification"/>
    <property type="evidence" value="ECO:0007669"/>
    <property type="project" value="UniProtKB-UniRule"/>
</dbReference>
<reference evidence="18 19" key="1">
    <citation type="journal article" date="2024" name="bioRxiv">
        <title>Comparative genomics of Cryptococcus and Kwoniella reveals pathogenesis evolution and contrasting karyotype dynamics via intercentromeric recombination or chromosome fusion.</title>
        <authorList>
            <person name="Coelho M.A."/>
            <person name="David-Palma M."/>
            <person name="Shea T."/>
            <person name="Bowers K."/>
            <person name="McGinley-Smith S."/>
            <person name="Mohammad A.W."/>
            <person name="Gnirke A."/>
            <person name="Yurkov A.M."/>
            <person name="Nowrousian M."/>
            <person name="Sun S."/>
            <person name="Cuomo C.A."/>
            <person name="Heitman J."/>
        </authorList>
    </citation>
    <scope>NUCLEOTIDE SEQUENCE [LARGE SCALE GENOMIC DNA]</scope>
    <source>
        <strain evidence="18 19">CBS 13917</strain>
    </source>
</reference>
<dbReference type="EMBL" id="JBCAWK010000008">
    <property type="protein sequence ID" value="KAK8850597.1"/>
    <property type="molecule type" value="Genomic_DNA"/>
</dbReference>
<dbReference type="Proteomes" id="UP001388673">
    <property type="component" value="Unassembled WGS sequence"/>
</dbReference>
<evidence type="ECO:0000256" key="10">
    <source>
        <dbReference type="ARBA" id="ARBA00023134"/>
    </source>
</evidence>
<keyword evidence="10 12" id="KW-0342">GTP-binding</keyword>
<feature type="compositionally biased region" description="Low complexity" evidence="15">
    <location>
        <begin position="243"/>
        <end position="252"/>
    </location>
</feature>
<evidence type="ECO:0000256" key="12">
    <source>
        <dbReference type="PIRNR" id="PIRNR028980"/>
    </source>
</evidence>
<dbReference type="InterPro" id="IPR007537">
    <property type="entry name" value="tRNAHis_GuaTrfase_Thg1"/>
</dbReference>
<feature type="binding site" evidence="13">
    <location>
        <begin position="75"/>
        <end position="76"/>
    </location>
    <ligand>
        <name>GTP</name>
        <dbReference type="ChEBI" id="CHEBI:37565"/>
    </ligand>
</feature>
<evidence type="ECO:0000256" key="15">
    <source>
        <dbReference type="SAM" id="MobiDB-lite"/>
    </source>
</evidence>
<dbReference type="InterPro" id="IPR038469">
    <property type="entry name" value="tRNAHis_GuaTrfase_Thg1_sf"/>
</dbReference>
<dbReference type="AlphaFoldDB" id="A0AAW0YXT5"/>
<evidence type="ECO:0000256" key="14">
    <source>
        <dbReference type="PIRSR" id="PIRSR028980-2"/>
    </source>
</evidence>
<sequence>MAKSRFEYVRNFELPDPLMPNTYIVVRIDGRGFHKFSDTHSFEKPNDRRALDLMDMAAKSVMGEYKDVILGFGESDEYSFLVKRSSTMYSRRRSKISSSIVSLFTSSYVFYWSQYFPNTPLRYPPSFDSRVVLYPGEKELRDYFSWRQADTHINNLYNTTFWALVHGGQTTTEANKTLQGTDSKDKNEILFSQYGINYNNVPAMYRKGSVCVREHPSSHASTSAWTPPSRGQTAGETSMRTASQSTSSPFSSSKKDISTDTSFDNGGILDGRSDDEGSTVPVVRTDQEEKPWRTGKKPKRVKPYEGTEGEVVVIHEDIIGNTFWDARPWLLS</sequence>
<evidence type="ECO:0000256" key="13">
    <source>
        <dbReference type="PIRSR" id="PIRSR028980-1"/>
    </source>
</evidence>
<evidence type="ECO:0000259" key="16">
    <source>
        <dbReference type="Pfam" id="PF04446"/>
    </source>
</evidence>
<evidence type="ECO:0000256" key="8">
    <source>
        <dbReference type="ARBA" id="ARBA00022741"/>
    </source>
</evidence>
<dbReference type="FunFam" id="3.30.70.3000:FF:000004">
    <property type="entry name" value="tRNA(His) guanylyltransferase"/>
    <property type="match status" value="1"/>
</dbReference>
<evidence type="ECO:0000256" key="3">
    <source>
        <dbReference type="ARBA" id="ARBA00015443"/>
    </source>
</evidence>
<evidence type="ECO:0000256" key="1">
    <source>
        <dbReference type="ARBA" id="ARBA00010113"/>
    </source>
</evidence>